<accession>A0ABM8UFK7</accession>
<gene>
    <name evidence="2" type="ORF">LYB30171_01393</name>
</gene>
<protein>
    <submittedName>
        <fullName evidence="2">Uncharacterized protein</fullName>
    </submittedName>
</protein>
<organism evidence="2 3">
    <name type="scientific">Novilysobacter luteus</name>
    <dbReference type="NCBI Taxonomy" id="2822368"/>
    <lineage>
        <taxon>Bacteria</taxon>
        <taxon>Pseudomonadati</taxon>
        <taxon>Pseudomonadota</taxon>
        <taxon>Gammaproteobacteria</taxon>
        <taxon>Lysobacterales</taxon>
        <taxon>Lysobacteraceae</taxon>
        <taxon>Novilysobacter</taxon>
    </lineage>
</organism>
<name>A0ABM8UFK7_9GAMM</name>
<evidence type="ECO:0000313" key="3">
    <source>
        <dbReference type="Proteomes" id="UP000680116"/>
    </source>
</evidence>
<sequence>MRPNPFLRPGRGLVTLVAASCLAMPALATPGDPGAPAAASAPTTVEGLGIALDAGGLDGLRGGDGVQLDLVENTARTNGEVTDNHAENIISGNNTLSGDAFSNASGINTAIQNSGSNVLIQNATVVNVQFADPGL</sequence>
<keyword evidence="1" id="KW-0732">Signal</keyword>
<dbReference type="Proteomes" id="UP000680116">
    <property type="component" value="Chromosome"/>
</dbReference>
<evidence type="ECO:0000313" key="2">
    <source>
        <dbReference type="EMBL" id="CAG4973170.1"/>
    </source>
</evidence>
<dbReference type="EMBL" id="OU015430">
    <property type="protein sequence ID" value="CAG4973170.1"/>
    <property type="molecule type" value="Genomic_DNA"/>
</dbReference>
<keyword evidence="3" id="KW-1185">Reference proteome</keyword>
<feature type="signal peptide" evidence="1">
    <location>
        <begin position="1"/>
        <end position="28"/>
    </location>
</feature>
<proteinExistence type="predicted"/>
<reference evidence="2 3" key="1">
    <citation type="submission" date="2021-04" db="EMBL/GenBank/DDBJ databases">
        <authorList>
            <person name="Rodrigo-Torres L."/>
            <person name="Arahal R. D."/>
            <person name="Lucena T."/>
        </authorList>
    </citation>
    <scope>NUCLEOTIDE SEQUENCE [LARGE SCALE GENOMIC DNA]</scope>
    <source>
        <strain evidence="2 3">CECT 30171</strain>
    </source>
</reference>
<evidence type="ECO:0000256" key="1">
    <source>
        <dbReference type="SAM" id="SignalP"/>
    </source>
</evidence>
<dbReference type="RefSeq" id="WP_215218010.1">
    <property type="nucleotide sequence ID" value="NZ_OU015430.1"/>
</dbReference>
<feature type="chain" id="PRO_5045901706" evidence="1">
    <location>
        <begin position="29"/>
        <end position="135"/>
    </location>
</feature>